<dbReference type="OrthoDB" id="6482165at2759"/>
<dbReference type="PANTHER" id="PTHR15739">
    <property type="entry name" value="ZINC FINGER PROTEIN"/>
    <property type="match status" value="1"/>
</dbReference>
<protein>
    <submittedName>
        <fullName evidence="3">Uncharacterized protein</fullName>
    </submittedName>
</protein>
<proteinExistence type="predicted"/>
<dbReference type="PANTHER" id="PTHR15739:SF4">
    <property type="entry name" value="F-BOX ONLY PROTEIN 41"/>
    <property type="match status" value="1"/>
</dbReference>
<dbReference type="Ensembl" id="ENSMCST00000004694.1">
    <property type="protein sequence ID" value="ENSMCSP00000004589.1"/>
    <property type="gene ID" value="ENSMCSG00000003300.1"/>
</dbReference>
<dbReference type="InterPro" id="IPR052283">
    <property type="entry name" value="GenomicStab_NeuMorph_Reg"/>
</dbReference>
<organism evidence="3 4">
    <name type="scientific">Malurus cyaneus samueli</name>
    <dbReference type="NCBI Taxonomy" id="2593467"/>
    <lineage>
        <taxon>Eukaryota</taxon>
        <taxon>Metazoa</taxon>
        <taxon>Chordata</taxon>
        <taxon>Craniata</taxon>
        <taxon>Vertebrata</taxon>
        <taxon>Euteleostomi</taxon>
        <taxon>Archelosauria</taxon>
        <taxon>Archosauria</taxon>
        <taxon>Dinosauria</taxon>
        <taxon>Saurischia</taxon>
        <taxon>Theropoda</taxon>
        <taxon>Coelurosauria</taxon>
        <taxon>Aves</taxon>
        <taxon>Neognathae</taxon>
        <taxon>Neoaves</taxon>
        <taxon>Telluraves</taxon>
        <taxon>Australaves</taxon>
        <taxon>Passeriformes</taxon>
        <taxon>Meliphagoidea</taxon>
        <taxon>Maluridae</taxon>
        <taxon>Malurus</taxon>
    </lineage>
</organism>
<feature type="region of interest" description="Disordered" evidence="2">
    <location>
        <begin position="331"/>
        <end position="352"/>
    </location>
</feature>
<reference evidence="3" key="1">
    <citation type="submission" date="2025-08" db="UniProtKB">
        <authorList>
            <consortium name="Ensembl"/>
        </authorList>
    </citation>
    <scope>IDENTIFICATION</scope>
</reference>
<accession>A0A8C5T996</accession>
<feature type="region of interest" description="Disordered" evidence="2">
    <location>
        <begin position="1"/>
        <end position="39"/>
    </location>
</feature>
<sequence>MSQQSRPPSPGVSPLSPRVPRALCPPMSGSSLVPGAGSRAEDGLVDLPLSSLRAHLEYTTYETLYSTSFQGKDSASPATWSGRRAGARAVRLALAPLCARDRDPLSEIFTRGKAVAPVATPAATMDAAYEEGLARLKVRAFEKLEVDKRLEKLTEEVEQKIAYRRWAWLQVELDRKSSELEKAKQESLRLRREKQELEDRASELSRQVDVSVEIGCPSSRNLCRRSTEGQHSGVTRCPLAREVLQIDQFLKETAAREANAKVRLQHFIEELLDRADRAEKQLQIISSSCGTTPNGSLGRCGTPATKAIARAVPLRAQARARLRERARRVGNAPSGLLCRSGAGAPRPSVGKG</sequence>
<reference evidence="3" key="2">
    <citation type="submission" date="2025-09" db="UniProtKB">
        <authorList>
            <consortium name="Ensembl"/>
        </authorList>
    </citation>
    <scope>IDENTIFICATION</scope>
</reference>
<feature type="coiled-coil region" evidence="1">
    <location>
        <begin position="173"/>
        <end position="207"/>
    </location>
</feature>
<evidence type="ECO:0000313" key="3">
    <source>
        <dbReference type="Ensembl" id="ENSMCSP00000004589.1"/>
    </source>
</evidence>
<keyword evidence="4" id="KW-1185">Reference proteome</keyword>
<keyword evidence="1" id="KW-0175">Coiled coil</keyword>
<feature type="coiled-coil region" evidence="1">
    <location>
        <begin position="261"/>
        <end position="288"/>
    </location>
</feature>
<dbReference type="Proteomes" id="UP000694560">
    <property type="component" value="Unplaced"/>
</dbReference>
<dbReference type="AlphaFoldDB" id="A0A8C5T996"/>
<evidence type="ECO:0000256" key="2">
    <source>
        <dbReference type="SAM" id="MobiDB-lite"/>
    </source>
</evidence>
<evidence type="ECO:0000256" key="1">
    <source>
        <dbReference type="SAM" id="Coils"/>
    </source>
</evidence>
<evidence type="ECO:0000313" key="4">
    <source>
        <dbReference type="Proteomes" id="UP000694560"/>
    </source>
</evidence>
<name>A0A8C5T996_9PASS</name>